<protein>
    <submittedName>
        <fullName evidence="2">Uncharacterized protein</fullName>
    </submittedName>
</protein>
<reference evidence="2" key="2">
    <citation type="submission" date="2023-06" db="EMBL/GenBank/DDBJ databases">
        <authorList>
            <consortium name="Lawrence Berkeley National Laboratory"/>
            <person name="Haridas S."/>
            <person name="Hensen N."/>
            <person name="Bonometti L."/>
            <person name="Westerberg I."/>
            <person name="Brannstrom I.O."/>
            <person name="Guillou S."/>
            <person name="Cros-Aarteil S."/>
            <person name="Calhoun S."/>
            <person name="Kuo A."/>
            <person name="Mondo S."/>
            <person name="Pangilinan J."/>
            <person name="Riley R."/>
            <person name="Labutti K."/>
            <person name="Andreopoulos B."/>
            <person name="Lipzen A."/>
            <person name="Chen C."/>
            <person name="Yanf M."/>
            <person name="Daum C."/>
            <person name="Ng V."/>
            <person name="Clum A."/>
            <person name="Steindorff A."/>
            <person name="Ohm R."/>
            <person name="Martin F."/>
            <person name="Silar P."/>
            <person name="Natvig D."/>
            <person name="Lalanne C."/>
            <person name="Gautier V."/>
            <person name="Ament-Velasquez S.L."/>
            <person name="Kruys A."/>
            <person name="Hutchinson M.I."/>
            <person name="Powell A.J."/>
            <person name="Barry K."/>
            <person name="Miller A.N."/>
            <person name="Grigoriev I.V."/>
            <person name="Debuchy R."/>
            <person name="Gladieux P."/>
            <person name="Thoren M.H."/>
            <person name="Johannesson H."/>
        </authorList>
    </citation>
    <scope>NUCLEOTIDE SEQUENCE</scope>
    <source>
        <strain evidence="2">CBS 955.72</strain>
    </source>
</reference>
<evidence type="ECO:0000256" key="1">
    <source>
        <dbReference type="SAM" id="MobiDB-lite"/>
    </source>
</evidence>
<feature type="region of interest" description="Disordered" evidence="1">
    <location>
        <begin position="180"/>
        <end position="199"/>
    </location>
</feature>
<organism evidence="2 3">
    <name type="scientific">Lasiosphaeria hispida</name>
    <dbReference type="NCBI Taxonomy" id="260671"/>
    <lineage>
        <taxon>Eukaryota</taxon>
        <taxon>Fungi</taxon>
        <taxon>Dikarya</taxon>
        <taxon>Ascomycota</taxon>
        <taxon>Pezizomycotina</taxon>
        <taxon>Sordariomycetes</taxon>
        <taxon>Sordariomycetidae</taxon>
        <taxon>Sordariales</taxon>
        <taxon>Lasiosphaeriaceae</taxon>
        <taxon>Lasiosphaeria</taxon>
    </lineage>
</organism>
<dbReference type="Proteomes" id="UP001275084">
    <property type="component" value="Unassembled WGS sequence"/>
</dbReference>
<gene>
    <name evidence="2" type="ORF">B0T25DRAFT_259830</name>
</gene>
<evidence type="ECO:0000313" key="2">
    <source>
        <dbReference type="EMBL" id="KAK3350120.1"/>
    </source>
</evidence>
<accession>A0AAJ0HGE3</accession>
<feature type="region of interest" description="Disordered" evidence="1">
    <location>
        <begin position="1"/>
        <end position="26"/>
    </location>
</feature>
<proteinExistence type="predicted"/>
<sequence length="214" mass="24720">MEQHDPRQEPHPIFPGESEPYDQPASMGFLPQSAGHHRRVERPIDECYVDQRYEMRYPVTLFSPDGNVHAFQAVFSTRLPYSLVYPSTLRFLNMQPVELRPNHPTRKAILSHLGRIQARQYTGLCIELSRLGVLDFEHVLVLDEDRIPYRGVDIFFGRAFVKKHLDGVLPGYTVIENEYLPEDAQPQQESRSARRDNANSPASIQYALRAGRQY</sequence>
<evidence type="ECO:0000313" key="3">
    <source>
        <dbReference type="Proteomes" id="UP001275084"/>
    </source>
</evidence>
<keyword evidence="3" id="KW-1185">Reference proteome</keyword>
<comment type="caution">
    <text evidence="2">The sequence shown here is derived from an EMBL/GenBank/DDBJ whole genome shotgun (WGS) entry which is preliminary data.</text>
</comment>
<reference evidence="2" key="1">
    <citation type="journal article" date="2023" name="Mol. Phylogenet. Evol.">
        <title>Genome-scale phylogeny and comparative genomics of the fungal order Sordariales.</title>
        <authorList>
            <person name="Hensen N."/>
            <person name="Bonometti L."/>
            <person name="Westerberg I."/>
            <person name="Brannstrom I.O."/>
            <person name="Guillou S."/>
            <person name="Cros-Aarteil S."/>
            <person name="Calhoun S."/>
            <person name="Haridas S."/>
            <person name="Kuo A."/>
            <person name="Mondo S."/>
            <person name="Pangilinan J."/>
            <person name="Riley R."/>
            <person name="LaButti K."/>
            <person name="Andreopoulos B."/>
            <person name="Lipzen A."/>
            <person name="Chen C."/>
            <person name="Yan M."/>
            <person name="Daum C."/>
            <person name="Ng V."/>
            <person name="Clum A."/>
            <person name="Steindorff A."/>
            <person name="Ohm R.A."/>
            <person name="Martin F."/>
            <person name="Silar P."/>
            <person name="Natvig D.O."/>
            <person name="Lalanne C."/>
            <person name="Gautier V."/>
            <person name="Ament-Velasquez S.L."/>
            <person name="Kruys A."/>
            <person name="Hutchinson M.I."/>
            <person name="Powell A.J."/>
            <person name="Barry K."/>
            <person name="Miller A.N."/>
            <person name="Grigoriev I.V."/>
            <person name="Debuchy R."/>
            <person name="Gladieux P."/>
            <person name="Hiltunen Thoren M."/>
            <person name="Johannesson H."/>
        </authorList>
    </citation>
    <scope>NUCLEOTIDE SEQUENCE</scope>
    <source>
        <strain evidence="2">CBS 955.72</strain>
    </source>
</reference>
<name>A0AAJ0HGE3_9PEZI</name>
<dbReference type="EMBL" id="JAUIQD010000005">
    <property type="protein sequence ID" value="KAK3350120.1"/>
    <property type="molecule type" value="Genomic_DNA"/>
</dbReference>
<feature type="compositionally biased region" description="Basic and acidic residues" evidence="1">
    <location>
        <begin position="1"/>
        <end position="10"/>
    </location>
</feature>
<dbReference type="AlphaFoldDB" id="A0AAJ0HGE3"/>